<dbReference type="InterPro" id="IPR019002">
    <property type="entry name" value="Ribosome_biogenesis_Nop16"/>
</dbReference>
<keyword evidence="4" id="KW-0539">Nucleus</keyword>
<dbReference type="Pfam" id="PF09420">
    <property type="entry name" value="Nop16"/>
    <property type="match status" value="1"/>
</dbReference>
<dbReference type="Proteomes" id="UP001158576">
    <property type="component" value="Chromosome XSR"/>
</dbReference>
<reference evidence="5 6" key="1">
    <citation type="submission" date="2021-04" db="EMBL/GenBank/DDBJ databases">
        <authorList>
            <person name="Bliznina A."/>
        </authorList>
    </citation>
    <scope>NUCLEOTIDE SEQUENCE [LARGE SCALE GENOMIC DNA]</scope>
</reference>
<dbReference type="EMBL" id="OU015569">
    <property type="protein sequence ID" value="CAG5099818.1"/>
    <property type="molecule type" value="Genomic_DNA"/>
</dbReference>
<dbReference type="PANTHER" id="PTHR13243:SF1">
    <property type="entry name" value="NUCLEOLAR PROTEIN 16"/>
    <property type="match status" value="1"/>
</dbReference>
<organism evidence="5 6">
    <name type="scientific">Oikopleura dioica</name>
    <name type="common">Tunicate</name>
    <dbReference type="NCBI Taxonomy" id="34765"/>
    <lineage>
        <taxon>Eukaryota</taxon>
        <taxon>Metazoa</taxon>
        <taxon>Chordata</taxon>
        <taxon>Tunicata</taxon>
        <taxon>Appendicularia</taxon>
        <taxon>Copelata</taxon>
        <taxon>Oikopleuridae</taxon>
        <taxon>Oikopleura</taxon>
    </lineage>
</organism>
<sequence length="187" mass="22319">MGLSKLSRNKRFNYAKNCKNVRRRAIAKKRRQRNLVKLTEEAKALAQHWNSSKGLKENMETLGLVADCSKAIPIQKTTLKNVDERRMNEKKPTSQQKEVHKILEDIAANEFHKEWSVSQEDIHFAVHMFDRHELDFAAMVRDRKNVYQLTSGQIRQKLRMFRMSKVPWEWYCKDRQERHLPPLDFKL</sequence>
<evidence type="ECO:0000313" key="5">
    <source>
        <dbReference type="EMBL" id="CAG5099818.1"/>
    </source>
</evidence>
<comment type="subcellular location">
    <subcellularLocation>
        <location evidence="1">Nucleus</location>
        <location evidence="1">Nucleolus</location>
    </subcellularLocation>
</comment>
<dbReference type="PANTHER" id="PTHR13243">
    <property type="entry name" value="HSPC111 PROTEIN-RELATED"/>
    <property type="match status" value="1"/>
</dbReference>
<evidence type="ECO:0000313" key="6">
    <source>
        <dbReference type="Proteomes" id="UP001158576"/>
    </source>
</evidence>
<evidence type="ECO:0000256" key="2">
    <source>
        <dbReference type="ARBA" id="ARBA00008479"/>
    </source>
</evidence>
<protein>
    <recommendedName>
        <fullName evidence="3">Nucleolar protein 16</fullName>
    </recommendedName>
</protein>
<comment type="similarity">
    <text evidence="2">Belongs to the NOP16 family.</text>
</comment>
<proteinExistence type="inferred from homology"/>
<accession>A0ABN7SL64</accession>
<evidence type="ECO:0000256" key="1">
    <source>
        <dbReference type="ARBA" id="ARBA00004604"/>
    </source>
</evidence>
<evidence type="ECO:0000256" key="4">
    <source>
        <dbReference type="ARBA" id="ARBA00023242"/>
    </source>
</evidence>
<gene>
    <name evidence="5" type="ORF">OKIOD_LOCUS8259</name>
</gene>
<keyword evidence="6" id="KW-1185">Reference proteome</keyword>
<evidence type="ECO:0000256" key="3">
    <source>
        <dbReference type="ARBA" id="ARBA00015522"/>
    </source>
</evidence>
<name>A0ABN7SL64_OIKDI</name>